<protein>
    <recommendedName>
        <fullName evidence="4">Retrotransposon gag domain-containing protein</fullName>
    </recommendedName>
</protein>
<keyword evidence="3" id="KW-1185">Reference proteome</keyword>
<feature type="region of interest" description="Disordered" evidence="1">
    <location>
        <begin position="80"/>
        <end position="119"/>
    </location>
</feature>
<evidence type="ECO:0000313" key="3">
    <source>
        <dbReference type="Proteomes" id="UP000827721"/>
    </source>
</evidence>
<gene>
    <name evidence="2" type="ORF">JRO89_XS15G0058600</name>
</gene>
<accession>A0ABQ8H123</accession>
<organism evidence="2 3">
    <name type="scientific">Xanthoceras sorbifolium</name>
    <dbReference type="NCBI Taxonomy" id="99658"/>
    <lineage>
        <taxon>Eukaryota</taxon>
        <taxon>Viridiplantae</taxon>
        <taxon>Streptophyta</taxon>
        <taxon>Embryophyta</taxon>
        <taxon>Tracheophyta</taxon>
        <taxon>Spermatophyta</taxon>
        <taxon>Magnoliopsida</taxon>
        <taxon>eudicotyledons</taxon>
        <taxon>Gunneridae</taxon>
        <taxon>Pentapetalae</taxon>
        <taxon>rosids</taxon>
        <taxon>malvids</taxon>
        <taxon>Sapindales</taxon>
        <taxon>Sapindaceae</taxon>
        <taxon>Xanthoceroideae</taxon>
        <taxon>Xanthoceras</taxon>
    </lineage>
</organism>
<comment type="caution">
    <text evidence="2">The sequence shown here is derived from an EMBL/GenBank/DDBJ whole genome shotgun (WGS) entry which is preliminary data.</text>
</comment>
<sequence>MDAVMKTYSKEGNASQIFELKKAIHNSKQGNLSVTIYYTNLQVLWQELDVYQHWARSFAQDAAKLAEILQRKHGVYSAIEEEESRKSGAMSEVSLENSALNANRESGGGQKNWAKKDTC</sequence>
<dbReference type="PANTHER" id="PTHR37610">
    <property type="entry name" value="CCHC-TYPE DOMAIN-CONTAINING PROTEIN"/>
    <property type="match status" value="1"/>
</dbReference>
<reference evidence="2 3" key="1">
    <citation type="submission" date="2021-02" db="EMBL/GenBank/DDBJ databases">
        <title>Plant Genome Project.</title>
        <authorList>
            <person name="Zhang R.-G."/>
        </authorList>
    </citation>
    <scope>NUCLEOTIDE SEQUENCE [LARGE SCALE GENOMIC DNA]</scope>
    <source>
        <tissue evidence="2">Leaves</tissue>
    </source>
</reference>
<evidence type="ECO:0000313" key="2">
    <source>
        <dbReference type="EMBL" id="KAH7543907.1"/>
    </source>
</evidence>
<evidence type="ECO:0000256" key="1">
    <source>
        <dbReference type="SAM" id="MobiDB-lite"/>
    </source>
</evidence>
<evidence type="ECO:0008006" key="4">
    <source>
        <dbReference type="Google" id="ProtNLM"/>
    </source>
</evidence>
<name>A0ABQ8H123_9ROSI</name>
<dbReference type="EMBL" id="JAFEMO010000015">
    <property type="protein sequence ID" value="KAH7543907.1"/>
    <property type="molecule type" value="Genomic_DNA"/>
</dbReference>
<dbReference type="PANTHER" id="PTHR37610:SF47">
    <property type="entry name" value="RETROTRANSPOSON COPIA-LIKE N-TERMINAL DOMAIN-CONTAINING PROTEIN"/>
    <property type="match status" value="1"/>
</dbReference>
<proteinExistence type="predicted"/>
<feature type="compositionally biased region" description="Polar residues" evidence="1">
    <location>
        <begin position="94"/>
        <end position="104"/>
    </location>
</feature>
<dbReference type="Proteomes" id="UP000827721">
    <property type="component" value="Unassembled WGS sequence"/>
</dbReference>